<dbReference type="EMBL" id="JAUTXT010000004">
    <property type="protein sequence ID" value="KAK3678407.1"/>
    <property type="molecule type" value="Genomic_DNA"/>
</dbReference>
<dbReference type="AlphaFoldDB" id="A0AAE1C532"/>
<sequence length="165" mass="18466">MFDHKHEGQASSDKKLAKPTIEERSIAPTETASIAPSESASNAPLVDHAAHGAEDAAGSSDEHPRRKSLFQRFKDERAERKAQHRNYYDNGPYQFVFDPVQGKEVLMKNPHWPYEDSYERENVGLTVKKGMEGAPDFVKQQTGKWGQTSDSSAQEYWNGTTAGIL</sequence>
<proteinExistence type="predicted"/>
<protein>
    <submittedName>
        <fullName evidence="2">Uncharacterized protein</fullName>
    </submittedName>
</protein>
<evidence type="ECO:0000256" key="1">
    <source>
        <dbReference type="SAM" id="MobiDB-lite"/>
    </source>
</evidence>
<feature type="region of interest" description="Disordered" evidence="1">
    <location>
        <begin position="1"/>
        <end position="85"/>
    </location>
</feature>
<feature type="compositionally biased region" description="Basic and acidic residues" evidence="1">
    <location>
        <begin position="72"/>
        <end position="81"/>
    </location>
</feature>
<feature type="compositionally biased region" description="Basic and acidic residues" evidence="1">
    <location>
        <begin position="48"/>
        <end position="64"/>
    </location>
</feature>
<keyword evidence="3" id="KW-1185">Reference proteome</keyword>
<organism evidence="2 3">
    <name type="scientific">Recurvomyces mirabilis</name>
    <dbReference type="NCBI Taxonomy" id="574656"/>
    <lineage>
        <taxon>Eukaryota</taxon>
        <taxon>Fungi</taxon>
        <taxon>Dikarya</taxon>
        <taxon>Ascomycota</taxon>
        <taxon>Pezizomycotina</taxon>
        <taxon>Dothideomycetes</taxon>
        <taxon>Dothideomycetidae</taxon>
        <taxon>Mycosphaerellales</taxon>
        <taxon>Teratosphaeriaceae</taxon>
        <taxon>Recurvomyces</taxon>
    </lineage>
</organism>
<reference evidence="2" key="1">
    <citation type="submission" date="2023-07" db="EMBL/GenBank/DDBJ databases">
        <title>Black Yeasts Isolated from many extreme environments.</title>
        <authorList>
            <person name="Coleine C."/>
            <person name="Stajich J.E."/>
            <person name="Selbmann L."/>
        </authorList>
    </citation>
    <scope>NUCLEOTIDE SEQUENCE</scope>
    <source>
        <strain evidence="2">CCFEE 5485</strain>
    </source>
</reference>
<evidence type="ECO:0000313" key="3">
    <source>
        <dbReference type="Proteomes" id="UP001274830"/>
    </source>
</evidence>
<dbReference type="Proteomes" id="UP001274830">
    <property type="component" value="Unassembled WGS sequence"/>
</dbReference>
<comment type="caution">
    <text evidence="2">The sequence shown here is derived from an EMBL/GenBank/DDBJ whole genome shotgun (WGS) entry which is preliminary data.</text>
</comment>
<evidence type="ECO:0000313" key="2">
    <source>
        <dbReference type="EMBL" id="KAK3678407.1"/>
    </source>
</evidence>
<name>A0AAE1C532_9PEZI</name>
<feature type="compositionally biased region" description="Basic and acidic residues" evidence="1">
    <location>
        <begin position="1"/>
        <end position="25"/>
    </location>
</feature>
<feature type="compositionally biased region" description="Polar residues" evidence="1">
    <location>
        <begin position="28"/>
        <end position="42"/>
    </location>
</feature>
<accession>A0AAE1C532</accession>
<gene>
    <name evidence="2" type="ORF">LTR78_001704</name>
</gene>
<feature type="region of interest" description="Disordered" evidence="1">
    <location>
        <begin position="140"/>
        <end position="165"/>
    </location>
</feature>